<evidence type="ECO:0000256" key="4">
    <source>
        <dbReference type="ARBA" id="ARBA00023306"/>
    </source>
</evidence>
<dbReference type="SUPFAM" id="SSF47954">
    <property type="entry name" value="Cyclin-like"/>
    <property type="match status" value="1"/>
</dbReference>
<dbReference type="CDD" id="cd20544">
    <property type="entry name" value="CYCLIN_AtCycD-like_rpt2"/>
    <property type="match status" value="1"/>
</dbReference>
<dbReference type="GO" id="GO:0051301">
    <property type="term" value="P:cell division"/>
    <property type="evidence" value="ECO:0007669"/>
    <property type="project" value="UniProtKB-KW"/>
</dbReference>
<comment type="similarity">
    <text evidence="1">Belongs to the cyclin family. Cyclin D subfamily.</text>
</comment>
<evidence type="ECO:0000259" key="7">
    <source>
        <dbReference type="SMART" id="SM01332"/>
    </source>
</evidence>
<evidence type="ECO:0000259" key="6">
    <source>
        <dbReference type="SMART" id="SM00385"/>
    </source>
</evidence>
<proteinExistence type="inferred from homology"/>
<dbReference type="InterPro" id="IPR013763">
    <property type="entry name" value="Cyclin-like_dom"/>
</dbReference>
<dbReference type="Pfam" id="PF00134">
    <property type="entry name" value="Cyclin_N"/>
    <property type="match status" value="1"/>
</dbReference>
<protein>
    <recommendedName>
        <fullName evidence="10">Cyclin N-terminal domain-containing protein</fullName>
    </recommendedName>
</protein>
<dbReference type="InterPro" id="IPR004367">
    <property type="entry name" value="Cyclin_C-dom"/>
</dbReference>
<dbReference type="FunFam" id="1.10.472.10:FF:000060">
    <property type="entry name" value="D6-type cyclin"/>
    <property type="match status" value="1"/>
</dbReference>
<dbReference type="Proteomes" id="UP000298416">
    <property type="component" value="Unassembled WGS sequence"/>
</dbReference>
<dbReference type="AlphaFoldDB" id="A0A8X8WHT0"/>
<dbReference type="InterPro" id="IPR036915">
    <property type="entry name" value="Cyclin-like_sf"/>
</dbReference>
<dbReference type="PROSITE" id="PS00292">
    <property type="entry name" value="CYCLINS"/>
    <property type="match status" value="1"/>
</dbReference>
<dbReference type="EMBL" id="PNBA02000017">
    <property type="protein sequence ID" value="KAG6394488.1"/>
    <property type="molecule type" value="Genomic_DNA"/>
</dbReference>
<keyword evidence="3 5" id="KW-0195">Cyclin</keyword>
<accession>A0A8X8WHT0</accession>
<feature type="domain" description="Cyclin C-terminal" evidence="7">
    <location>
        <begin position="208"/>
        <end position="324"/>
    </location>
</feature>
<dbReference type="PANTHER" id="PTHR10177">
    <property type="entry name" value="CYCLINS"/>
    <property type="match status" value="1"/>
</dbReference>
<evidence type="ECO:0000256" key="5">
    <source>
        <dbReference type="RuleBase" id="RU000383"/>
    </source>
</evidence>
<evidence type="ECO:0000256" key="1">
    <source>
        <dbReference type="ARBA" id="ARBA00009065"/>
    </source>
</evidence>
<sequence>MADCNAFDYASADLLFCNEETKAFSFEVDDDDDRRLLQPPTHQKDLIFNNGSSSDSDSLLHLPCLSDECINHMLQRQGDHLPRDDYLTRFRNGELDVGLRKKAIDWMLKACAHFSFGELCLYTAISYFDRFLSIYELPLSSSEKGGENWAVQLVAVACLSLAAKIEEVNVPSTLDLQAEVPKLLFEGKTIQRMEILVLNRLDWKIKAYTPCNFIDYYLRKMNESGLPLGILISRSLRLILSTIEGGTEFLEFKPAEIAAAVAMCVSGEMQAMDIDKALSCLIGVDKERVVKCFKMIQECKSSMRGITTTSATSVAAAMANVAPRSPNGVLDAACLSYKTHEPTVGSCPTSSHTSPITKRRKLESEAAFLGGDSSSHGEM</sequence>
<dbReference type="FunFam" id="1.10.472.10:FF:000040">
    <property type="entry name" value="D6-type cyclin"/>
    <property type="match status" value="1"/>
</dbReference>
<dbReference type="InterPro" id="IPR039361">
    <property type="entry name" value="Cyclin"/>
</dbReference>
<dbReference type="SMART" id="SM01332">
    <property type="entry name" value="Cyclin_C"/>
    <property type="match status" value="1"/>
</dbReference>
<name>A0A8X8WHT0_SALSN</name>
<gene>
    <name evidence="8" type="ORF">SASPL_145075</name>
</gene>
<dbReference type="SMART" id="SM00385">
    <property type="entry name" value="CYCLIN"/>
    <property type="match status" value="1"/>
</dbReference>
<organism evidence="8">
    <name type="scientific">Salvia splendens</name>
    <name type="common">Scarlet sage</name>
    <dbReference type="NCBI Taxonomy" id="180675"/>
    <lineage>
        <taxon>Eukaryota</taxon>
        <taxon>Viridiplantae</taxon>
        <taxon>Streptophyta</taxon>
        <taxon>Embryophyta</taxon>
        <taxon>Tracheophyta</taxon>
        <taxon>Spermatophyta</taxon>
        <taxon>Magnoliopsida</taxon>
        <taxon>eudicotyledons</taxon>
        <taxon>Gunneridae</taxon>
        <taxon>Pentapetalae</taxon>
        <taxon>asterids</taxon>
        <taxon>lamiids</taxon>
        <taxon>Lamiales</taxon>
        <taxon>Lamiaceae</taxon>
        <taxon>Nepetoideae</taxon>
        <taxon>Mentheae</taxon>
        <taxon>Salviinae</taxon>
        <taxon>Salvia</taxon>
        <taxon>Salvia subgen. Calosphace</taxon>
        <taxon>core Calosphace</taxon>
    </lineage>
</organism>
<dbReference type="Pfam" id="PF02984">
    <property type="entry name" value="Cyclin_C"/>
    <property type="match status" value="1"/>
</dbReference>
<evidence type="ECO:0000313" key="9">
    <source>
        <dbReference type="Proteomes" id="UP000298416"/>
    </source>
</evidence>
<comment type="caution">
    <text evidence="8">The sequence shown here is derived from an EMBL/GenBank/DDBJ whole genome shotgun (WGS) entry which is preliminary data.</text>
</comment>
<evidence type="ECO:0000256" key="3">
    <source>
        <dbReference type="ARBA" id="ARBA00023127"/>
    </source>
</evidence>
<dbReference type="InterPro" id="IPR006671">
    <property type="entry name" value="Cyclin_N"/>
</dbReference>
<dbReference type="CDD" id="cd20543">
    <property type="entry name" value="CYCLIN_AtCycD-like_rpt1"/>
    <property type="match status" value="1"/>
</dbReference>
<evidence type="ECO:0000256" key="2">
    <source>
        <dbReference type="ARBA" id="ARBA00022618"/>
    </source>
</evidence>
<keyword evidence="9" id="KW-1185">Reference proteome</keyword>
<dbReference type="InterPro" id="IPR048258">
    <property type="entry name" value="Cyclins_cyclin-box"/>
</dbReference>
<keyword evidence="2" id="KW-0132">Cell division</keyword>
<reference evidence="8" key="2">
    <citation type="submission" date="2020-08" db="EMBL/GenBank/DDBJ databases">
        <title>Plant Genome Project.</title>
        <authorList>
            <person name="Zhang R.-G."/>
        </authorList>
    </citation>
    <scope>NUCLEOTIDE SEQUENCE</scope>
    <source>
        <strain evidence="8">Huo1</strain>
        <tissue evidence="8">Leaf</tissue>
    </source>
</reference>
<evidence type="ECO:0008006" key="10">
    <source>
        <dbReference type="Google" id="ProtNLM"/>
    </source>
</evidence>
<evidence type="ECO:0000313" key="8">
    <source>
        <dbReference type="EMBL" id="KAG6394488.1"/>
    </source>
</evidence>
<keyword evidence="4" id="KW-0131">Cell cycle</keyword>
<dbReference type="Gene3D" id="1.10.472.10">
    <property type="entry name" value="Cyclin-like"/>
    <property type="match status" value="2"/>
</dbReference>
<feature type="domain" description="Cyclin-like" evidence="6">
    <location>
        <begin position="105"/>
        <end position="199"/>
    </location>
</feature>
<reference evidence="8" key="1">
    <citation type="submission" date="2018-01" db="EMBL/GenBank/DDBJ databases">
        <authorList>
            <person name="Mao J.F."/>
        </authorList>
    </citation>
    <scope>NUCLEOTIDE SEQUENCE</scope>
    <source>
        <strain evidence="8">Huo1</strain>
        <tissue evidence="8">Leaf</tissue>
    </source>
</reference>